<dbReference type="Gene3D" id="1.10.260.40">
    <property type="entry name" value="lambda repressor-like DNA-binding domains"/>
    <property type="match status" value="1"/>
</dbReference>
<proteinExistence type="predicted"/>
<dbReference type="GO" id="GO:0003677">
    <property type="term" value="F:DNA binding"/>
    <property type="evidence" value="ECO:0007669"/>
    <property type="project" value="UniProtKB-KW"/>
</dbReference>
<reference evidence="3" key="1">
    <citation type="submission" date="2016-10" db="EMBL/GenBank/DDBJ databases">
        <authorList>
            <person name="de Groot N.N."/>
        </authorList>
    </citation>
    <scope>NUCLEOTIDE SEQUENCE [LARGE SCALE GENOMIC DNA]</scope>
    <source>
        <strain evidence="3">BP1-145</strain>
    </source>
</reference>
<accession>A0A1H0FYZ3</accession>
<dbReference type="InterPro" id="IPR001387">
    <property type="entry name" value="Cro/C1-type_HTH"/>
</dbReference>
<evidence type="ECO:0000259" key="1">
    <source>
        <dbReference type="PROSITE" id="PS50943"/>
    </source>
</evidence>
<name>A0A1H0FYZ3_9BACT</name>
<dbReference type="InterPro" id="IPR010982">
    <property type="entry name" value="Lambda_DNA-bd_dom_sf"/>
</dbReference>
<dbReference type="RefSeq" id="WP_091852985.1">
    <property type="nucleotide sequence ID" value="NZ_FNIW01000007.1"/>
</dbReference>
<evidence type="ECO:0000313" key="3">
    <source>
        <dbReference type="Proteomes" id="UP000199134"/>
    </source>
</evidence>
<keyword evidence="2" id="KW-0238">DNA-binding</keyword>
<gene>
    <name evidence="2" type="ORF">SAMN04487900_1071</name>
</gene>
<dbReference type="AlphaFoldDB" id="A0A1H0FYZ3"/>
<dbReference type="SUPFAM" id="SSF47413">
    <property type="entry name" value="lambda repressor-like DNA-binding domains"/>
    <property type="match status" value="1"/>
</dbReference>
<feature type="domain" description="HTH cro/C1-type" evidence="1">
    <location>
        <begin position="7"/>
        <end position="61"/>
    </location>
</feature>
<evidence type="ECO:0000313" key="2">
    <source>
        <dbReference type="EMBL" id="SDN99875.1"/>
    </source>
</evidence>
<dbReference type="Proteomes" id="UP000199134">
    <property type="component" value="Unassembled WGS sequence"/>
</dbReference>
<sequence length="73" mass="8343">MQDVNRLKLVLVEQKKTSKWLSEELGVSPSTVSKWCTNSSQPDIETLAKISKLLEVGVEELYNKKFMESVSKR</sequence>
<dbReference type="PROSITE" id="PS50943">
    <property type="entry name" value="HTH_CROC1"/>
    <property type="match status" value="1"/>
</dbReference>
<dbReference type="OrthoDB" id="7865033at2"/>
<dbReference type="CDD" id="cd00093">
    <property type="entry name" value="HTH_XRE"/>
    <property type="match status" value="1"/>
</dbReference>
<comment type="caution">
    <text evidence="2">The sequence shown here is derived from an EMBL/GenBank/DDBJ whole genome shotgun (WGS) entry which is preliminary data.</text>
</comment>
<dbReference type="EMBL" id="FNIW01000007">
    <property type="protein sequence ID" value="SDN99875.1"/>
    <property type="molecule type" value="Genomic_DNA"/>
</dbReference>
<dbReference type="SMART" id="SM00530">
    <property type="entry name" value="HTH_XRE"/>
    <property type="match status" value="1"/>
</dbReference>
<protein>
    <submittedName>
        <fullName evidence="2">DNA-binding transcriptional regulator, XRE family</fullName>
    </submittedName>
</protein>
<organism evidence="2 3">
    <name type="scientific">Prevotella communis</name>
    <dbReference type="NCBI Taxonomy" id="2913614"/>
    <lineage>
        <taxon>Bacteria</taxon>
        <taxon>Pseudomonadati</taxon>
        <taxon>Bacteroidota</taxon>
        <taxon>Bacteroidia</taxon>
        <taxon>Bacteroidales</taxon>
        <taxon>Prevotellaceae</taxon>
        <taxon>Prevotella</taxon>
    </lineage>
</organism>
<dbReference type="Pfam" id="PF01381">
    <property type="entry name" value="HTH_3"/>
    <property type="match status" value="1"/>
</dbReference>